<dbReference type="KEGG" id="slt:Slit_1826"/>
<accession>D5CSW9</accession>
<dbReference type="STRING" id="580332.Slit_1826"/>
<dbReference type="eggNOG" id="ENOG503307F">
    <property type="taxonomic scope" value="Bacteria"/>
</dbReference>
<dbReference type="AlphaFoldDB" id="D5CSW9"/>
<feature type="region of interest" description="Disordered" evidence="1">
    <location>
        <begin position="78"/>
        <end position="99"/>
    </location>
</feature>
<evidence type="ECO:0000313" key="4">
    <source>
        <dbReference type="Proteomes" id="UP000001625"/>
    </source>
</evidence>
<feature type="signal peptide" evidence="2">
    <location>
        <begin position="1"/>
        <end position="25"/>
    </location>
</feature>
<proteinExistence type="predicted"/>
<feature type="compositionally biased region" description="Pro residues" evidence="1">
    <location>
        <begin position="79"/>
        <end position="99"/>
    </location>
</feature>
<dbReference type="HOGENOM" id="CLU_112864_0_0_4"/>
<evidence type="ECO:0000256" key="2">
    <source>
        <dbReference type="SAM" id="SignalP"/>
    </source>
</evidence>
<organism evidence="3 4">
    <name type="scientific">Sideroxydans lithotrophicus (strain ES-1)</name>
    <dbReference type="NCBI Taxonomy" id="580332"/>
    <lineage>
        <taxon>Bacteria</taxon>
        <taxon>Pseudomonadati</taxon>
        <taxon>Pseudomonadota</taxon>
        <taxon>Betaproteobacteria</taxon>
        <taxon>Nitrosomonadales</taxon>
        <taxon>Gallionellaceae</taxon>
        <taxon>Sideroxydans</taxon>
    </lineage>
</organism>
<dbReference type="EMBL" id="CP001965">
    <property type="protein sequence ID" value="ADE12055.1"/>
    <property type="molecule type" value="Genomic_DNA"/>
</dbReference>
<dbReference type="RefSeq" id="WP_013029953.1">
    <property type="nucleotide sequence ID" value="NC_013959.1"/>
</dbReference>
<evidence type="ECO:0000313" key="3">
    <source>
        <dbReference type="EMBL" id="ADE12055.1"/>
    </source>
</evidence>
<protein>
    <submittedName>
        <fullName evidence="3">Prolin-rich transmembrane protein</fullName>
    </submittedName>
</protein>
<keyword evidence="2" id="KW-0732">Signal</keyword>
<keyword evidence="4" id="KW-1185">Reference proteome</keyword>
<name>D5CSW9_SIDLE</name>
<keyword evidence="3" id="KW-0812">Transmembrane</keyword>
<dbReference type="OrthoDB" id="8563043at2"/>
<sequence precursor="true">MNRAQTGWCVLAVVLLATVSLRAVARESDDATSVLKVNLAEGPKADPAPVAGLEKLGKRAQTEHKTVDIFKGKSWYVAPPKPKPVPPPPPPPPPPPTAPPMPYAYMGSYQGKDGRMIIFLTKGGQVYSVSPGDVLEGTYRVEGIASGQLVLIYLPLNIQQTINIGEAS</sequence>
<keyword evidence="3" id="KW-0472">Membrane</keyword>
<gene>
    <name evidence="3" type="ordered locus">Slit_1826</name>
</gene>
<reference evidence="3 4" key="1">
    <citation type="submission" date="2010-03" db="EMBL/GenBank/DDBJ databases">
        <title>Complete sequence of Sideroxydans lithotrophicus ES-1.</title>
        <authorList>
            <consortium name="US DOE Joint Genome Institute"/>
            <person name="Lucas S."/>
            <person name="Copeland A."/>
            <person name="Lapidus A."/>
            <person name="Cheng J.-F."/>
            <person name="Bruce D."/>
            <person name="Goodwin L."/>
            <person name="Pitluck S."/>
            <person name="Munk A.C."/>
            <person name="Detter J.C."/>
            <person name="Han C."/>
            <person name="Tapia R."/>
            <person name="Larimer F."/>
            <person name="Land M."/>
            <person name="Hauser L."/>
            <person name="Kyrpides N."/>
            <person name="Ivanova N."/>
            <person name="Emerson D."/>
            <person name="Woyke T."/>
        </authorList>
    </citation>
    <scope>NUCLEOTIDE SEQUENCE [LARGE SCALE GENOMIC DNA]</scope>
    <source>
        <strain evidence="3 4">ES-1</strain>
    </source>
</reference>
<feature type="chain" id="PRO_5003070086" evidence="2">
    <location>
        <begin position="26"/>
        <end position="168"/>
    </location>
</feature>
<evidence type="ECO:0000256" key="1">
    <source>
        <dbReference type="SAM" id="MobiDB-lite"/>
    </source>
</evidence>
<dbReference type="Proteomes" id="UP000001625">
    <property type="component" value="Chromosome"/>
</dbReference>